<organism evidence="1 2">
    <name type="scientific">Romanomermis culicivorax</name>
    <name type="common">Nematode worm</name>
    <dbReference type="NCBI Taxonomy" id="13658"/>
    <lineage>
        <taxon>Eukaryota</taxon>
        <taxon>Metazoa</taxon>
        <taxon>Ecdysozoa</taxon>
        <taxon>Nematoda</taxon>
        <taxon>Enoplea</taxon>
        <taxon>Dorylaimia</taxon>
        <taxon>Mermithida</taxon>
        <taxon>Mermithoidea</taxon>
        <taxon>Mermithidae</taxon>
        <taxon>Romanomermis</taxon>
    </lineage>
</organism>
<protein>
    <submittedName>
        <fullName evidence="2">Uncharacterized protein</fullName>
    </submittedName>
</protein>
<proteinExistence type="predicted"/>
<accession>A0A915IK84</accession>
<sequence length="439" mass="51016">MFHCIGQMWHRDRHNKIQHCRRVLDNSPTCLTMLVPEYKGHLQATFIDLNSRKTAISSFYYIRPLNSRWNSCPDSQLNYTVDKLPYHDSVFVYRKRPIIATVGSYFKDLVGYFQQSHLVQHSYSQPECSDMLASDSQPTIEEDKLYDFHRLLIDEDGLAVLELTNDIVFNDYIQPLSLAKYDIAELQTKPLFTVIYDAAWQHKPQAIIPLHIQSIVPPMNGDRWMMTRRSFQRVNGKDENLNTPLITCDKVAKKCELLGWHKNDGYYFTFGSHLDWMGQCLREAIKISRKYRLAERDAGLNQLCAHMDGLSIETVTLKRNMLKIAKNDPANIPIEYRLTLTGREAHARDPQDPNANQRLLLLNQNSLLIFASDIDLQVLHQSEYWVAEGTFEMRPTMCALLSLAEKTGTSKELFAVTVCYRTKVVKHRRFSLMQYRTKL</sequence>
<evidence type="ECO:0000313" key="2">
    <source>
        <dbReference type="WBParaSite" id="nRc.2.0.1.t14230-RA"/>
    </source>
</evidence>
<dbReference type="Proteomes" id="UP000887565">
    <property type="component" value="Unplaced"/>
</dbReference>
<name>A0A915IK84_ROMCU</name>
<evidence type="ECO:0000313" key="1">
    <source>
        <dbReference type="Proteomes" id="UP000887565"/>
    </source>
</evidence>
<dbReference type="WBParaSite" id="nRc.2.0.1.t14230-RA">
    <property type="protein sequence ID" value="nRc.2.0.1.t14230-RA"/>
    <property type="gene ID" value="nRc.2.0.1.g14230"/>
</dbReference>
<reference evidence="2" key="1">
    <citation type="submission" date="2022-11" db="UniProtKB">
        <authorList>
            <consortium name="WormBaseParasite"/>
        </authorList>
    </citation>
    <scope>IDENTIFICATION</scope>
</reference>
<dbReference type="AlphaFoldDB" id="A0A915IK84"/>
<keyword evidence="1" id="KW-1185">Reference proteome</keyword>